<dbReference type="SUPFAM" id="SSF55874">
    <property type="entry name" value="ATPase domain of HSP90 chaperone/DNA topoisomerase II/histidine kinase"/>
    <property type="match status" value="1"/>
</dbReference>
<sequence>MIRRHDNERPPPHNETVDAAEIHAQQRLALREMGGGSFAHEPSTQVVRFDPGCARCIGYEPLDLPSSKRPLLWLYRRVVHPEQRESAARAYRDFLAHPDTGFSLALRLRHAAGHWALVRISAEAVARDDSGRALRVAGICRPLDDSEPASRSEHEAIARMPSPPPTDAVAAVYEALPMGIALFDRGGRVLHCNPSFAGLLGYPLARVTDRKVAELVPSRGDRLIHCIARVLDTGAALEEKLGEVDVAPAGERVWNCHFVPVTLSDRRAAVCGAFHDVTEHQRAIVQTQISEERFRGTFDNAAVGIAHVGFDGRWLRFNDRLCTLTGYPRDELRELTFQDITHPEDLDSDLACYQDLIAGRIEHYSMEKRYLRRDGTCIWIQLTVSLGRVDGEASYGISIIEDITHRKRIEERLRVSEEYIRAVVEQASEAIVVAAPEGDFIEVNSAMCALFGYSREELLGRRILEFTADEDKERVSEASSWLRQQAGRVLLDEWTIERKDGTRVPIEVSAKLLSDGRGAAFIRDVSERKKAENALRVAGRQKDIYMAMLGHELRNPLSSIRAAVELLELGPTSDVDLQRIHKSLMRQTSHMAKLVDGLLDVSRLELGRITLERQVLDIRGLVSDVLQDYLVSIKERGQTLHSSIATEALPVSCDPARLSQILDNLLANAMQFTPRDGIITVNLQRGKGEAVLTIRDTGAGIAPDLLPHIFEPFCQATQSIDRTAGGLGLGLALVKTLVELHDGRVVARSPGLGAGASFEITLPLSEEATPASRVAASSDARVRILVVDDNRDTADMLREALETVGHQARTAYDGMQGLNLARDFHPEVILCDIGLPGGMSGYDVARAIREDKHLKGVYLIALTGYGTKADRAAALTAGFDEHLAKPAGLKEIARLLQRASTRTANA</sequence>
<dbReference type="OrthoDB" id="5378360at2"/>
<dbReference type="Proteomes" id="UP000001880">
    <property type="component" value="Chromosome"/>
</dbReference>
<dbReference type="InterPro" id="IPR035965">
    <property type="entry name" value="PAS-like_dom_sf"/>
</dbReference>
<dbReference type="SUPFAM" id="SSF47384">
    <property type="entry name" value="Homodimeric domain of signal transducing histidine kinase"/>
    <property type="match status" value="1"/>
</dbReference>
<dbReference type="InterPro" id="IPR011006">
    <property type="entry name" value="CheY-like_superfamily"/>
</dbReference>
<dbReference type="eggNOG" id="COG5002">
    <property type="taxonomic scope" value="Bacteria"/>
</dbReference>
<dbReference type="InterPro" id="IPR013656">
    <property type="entry name" value="PAS_4"/>
</dbReference>
<comment type="catalytic activity">
    <reaction evidence="1">
        <text>ATP + protein L-histidine = ADP + protein N-phospho-L-histidine.</text>
        <dbReference type="EC" id="2.7.13.3"/>
    </reaction>
</comment>
<dbReference type="Gene3D" id="3.30.450.20">
    <property type="entry name" value="PAS domain"/>
    <property type="match status" value="4"/>
</dbReference>
<evidence type="ECO:0000256" key="5">
    <source>
        <dbReference type="ARBA" id="ARBA00022777"/>
    </source>
</evidence>
<evidence type="ECO:0000256" key="1">
    <source>
        <dbReference type="ARBA" id="ARBA00000085"/>
    </source>
</evidence>
<feature type="modified residue" description="4-aspartylphosphate" evidence="6">
    <location>
        <position position="832"/>
    </location>
</feature>
<dbReference type="Pfam" id="PF00512">
    <property type="entry name" value="HisKA"/>
    <property type="match status" value="1"/>
</dbReference>
<evidence type="ECO:0000256" key="3">
    <source>
        <dbReference type="ARBA" id="ARBA00022553"/>
    </source>
</evidence>
<dbReference type="Pfam" id="PF13426">
    <property type="entry name" value="PAS_9"/>
    <property type="match status" value="1"/>
</dbReference>
<dbReference type="NCBIfam" id="TIGR00229">
    <property type="entry name" value="sensory_box"/>
    <property type="match status" value="3"/>
</dbReference>
<dbReference type="SMART" id="SM00086">
    <property type="entry name" value="PAC"/>
    <property type="match status" value="3"/>
</dbReference>
<dbReference type="InterPro" id="IPR003661">
    <property type="entry name" value="HisK_dim/P_dom"/>
</dbReference>
<dbReference type="PROSITE" id="PS50109">
    <property type="entry name" value="HIS_KIN"/>
    <property type="match status" value="1"/>
</dbReference>
<keyword evidence="4" id="KW-0808">Transferase</keyword>
<keyword evidence="3 6" id="KW-0597">Phosphoprotein</keyword>
<dbReference type="PANTHER" id="PTHR43047">
    <property type="entry name" value="TWO-COMPONENT HISTIDINE PROTEIN KINASE"/>
    <property type="match status" value="1"/>
</dbReference>
<gene>
    <name evidence="11" type="ordered locus">Hoch_6593</name>
</gene>
<feature type="domain" description="PAC" evidence="10">
    <location>
        <begin position="364"/>
        <end position="415"/>
    </location>
</feature>
<protein>
    <recommendedName>
        <fullName evidence="2">histidine kinase</fullName>
        <ecNumber evidence="2">2.7.13.3</ecNumber>
    </recommendedName>
</protein>
<dbReference type="PROSITE" id="PS50112">
    <property type="entry name" value="PAS"/>
    <property type="match status" value="3"/>
</dbReference>
<dbReference type="PANTHER" id="PTHR43047:SF64">
    <property type="entry name" value="HISTIDINE KINASE CONTAINING CHEY-HOMOLOGOUS RECEIVER DOMAIN AND PAS DOMAIN-RELATED"/>
    <property type="match status" value="1"/>
</dbReference>
<keyword evidence="12" id="KW-1185">Reference proteome</keyword>
<accession>D0LRR7</accession>
<evidence type="ECO:0000256" key="6">
    <source>
        <dbReference type="PROSITE-ProRule" id="PRU00169"/>
    </source>
</evidence>
<dbReference type="InterPro" id="IPR000700">
    <property type="entry name" value="PAS-assoc_C"/>
</dbReference>
<dbReference type="eggNOG" id="COG0745">
    <property type="taxonomic scope" value="Bacteria"/>
</dbReference>
<dbReference type="SMART" id="SM00448">
    <property type="entry name" value="REC"/>
    <property type="match status" value="1"/>
</dbReference>
<dbReference type="CDD" id="cd00082">
    <property type="entry name" value="HisKA"/>
    <property type="match status" value="1"/>
</dbReference>
<dbReference type="PRINTS" id="PR00344">
    <property type="entry name" value="BCTRLSENSOR"/>
</dbReference>
<dbReference type="PROSITE" id="PS50113">
    <property type="entry name" value="PAC"/>
    <property type="match status" value="1"/>
</dbReference>
<organism evidence="11 12">
    <name type="scientific">Haliangium ochraceum (strain DSM 14365 / JCM 11303 / SMP-2)</name>
    <dbReference type="NCBI Taxonomy" id="502025"/>
    <lineage>
        <taxon>Bacteria</taxon>
        <taxon>Pseudomonadati</taxon>
        <taxon>Myxococcota</taxon>
        <taxon>Polyangia</taxon>
        <taxon>Haliangiales</taxon>
        <taxon>Kofleriaceae</taxon>
        <taxon>Haliangium</taxon>
    </lineage>
</organism>
<dbReference type="Pfam" id="PF08447">
    <property type="entry name" value="PAS_3"/>
    <property type="match status" value="2"/>
</dbReference>
<dbReference type="Gene3D" id="3.30.565.10">
    <property type="entry name" value="Histidine kinase-like ATPase, C-terminal domain"/>
    <property type="match status" value="1"/>
</dbReference>
<evidence type="ECO:0000259" key="9">
    <source>
        <dbReference type="PROSITE" id="PS50112"/>
    </source>
</evidence>
<reference evidence="11 12" key="1">
    <citation type="journal article" date="2010" name="Stand. Genomic Sci.">
        <title>Complete genome sequence of Haliangium ochraceum type strain (SMP-2).</title>
        <authorList>
            <consortium name="US DOE Joint Genome Institute (JGI-PGF)"/>
            <person name="Ivanova N."/>
            <person name="Daum C."/>
            <person name="Lang E."/>
            <person name="Abt B."/>
            <person name="Kopitz M."/>
            <person name="Saunders E."/>
            <person name="Lapidus A."/>
            <person name="Lucas S."/>
            <person name="Glavina Del Rio T."/>
            <person name="Nolan M."/>
            <person name="Tice H."/>
            <person name="Copeland A."/>
            <person name="Cheng J.F."/>
            <person name="Chen F."/>
            <person name="Bruce D."/>
            <person name="Goodwin L."/>
            <person name="Pitluck S."/>
            <person name="Mavromatis K."/>
            <person name="Pati A."/>
            <person name="Mikhailova N."/>
            <person name="Chen A."/>
            <person name="Palaniappan K."/>
            <person name="Land M."/>
            <person name="Hauser L."/>
            <person name="Chang Y.J."/>
            <person name="Jeffries C.D."/>
            <person name="Detter J.C."/>
            <person name="Brettin T."/>
            <person name="Rohde M."/>
            <person name="Goker M."/>
            <person name="Bristow J."/>
            <person name="Markowitz V."/>
            <person name="Eisen J.A."/>
            <person name="Hugenholtz P."/>
            <person name="Kyrpides N.C."/>
            <person name="Klenk H.P."/>
        </authorList>
    </citation>
    <scope>NUCLEOTIDE SEQUENCE [LARGE SCALE GENOMIC DNA]</scope>
    <source>
        <strain evidence="12">DSM 14365 / CIP 107738 / JCM 11303 / AJ 13395 / SMP-2</strain>
    </source>
</reference>
<proteinExistence type="predicted"/>
<dbReference type="Gene3D" id="1.10.287.130">
    <property type="match status" value="1"/>
</dbReference>
<dbReference type="STRING" id="502025.Hoch_6593"/>
<feature type="domain" description="Response regulatory" evidence="8">
    <location>
        <begin position="783"/>
        <end position="900"/>
    </location>
</feature>
<dbReference type="InterPro" id="IPR013655">
    <property type="entry name" value="PAS_fold_3"/>
</dbReference>
<dbReference type="RefSeq" id="WP_012831651.1">
    <property type="nucleotide sequence ID" value="NC_013440.1"/>
</dbReference>
<dbReference type="InterPro" id="IPR005467">
    <property type="entry name" value="His_kinase_dom"/>
</dbReference>
<evidence type="ECO:0000259" key="10">
    <source>
        <dbReference type="PROSITE" id="PS50113"/>
    </source>
</evidence>
<evidence type="ECO:0000256" key="2">
    <source>
        <dbReference type="ARBA" id="ARBA00012438"/>
    </source>
</evidence>
<dbReference type="InterPro" id="IPR001610">
    <property type="entry name" value="PAC"/>
</dbReference>
<name>D0LRR7_HALO1</name>
<evidence type="ECO:0000259" key="7">
    <source>
        <dbReference type="PROSITE" id="PS50109"/>
    </source>
</evidence>
<dbReference type="HOGENOM" id="CLU_000445_114_15_7"/>
<dbReference type="InterPro" id="IPR036097">
    <property type="entry name" value="HisK_dim/P_sf"/>
</dbReference>
<dbReference type="EC" id="2.7.13.3" evidence="2"/>
<dbReference type="Pfam" id="PF00072">
    <property type="entry name" value="Response_reg"/>
    <property type="match status" value="1"/>
</dbReference>
<dbReference type="CDD" id="cd00130">
    <property type="entry name" value="PAS"/>
    <property type="match status" value="3"/>
</dbReference>
<dbReference type="SMART" id="SM00387">
    <property type="entry name" value="HATPase_c"/>
    <property type="match status" value="1"/>
</dbReference>
<dbReference type="SUPFAM" id="SSF55785">
    <property type="entry name" value="PYP-like sensor domain (PAS domain)"/>
    <property type="match status" value="4"/>
</dbReference>
<dbReference type="Gene3D" id="3.40.50.2300">
    <property type="match status" value="1"/>
</dbReference>
<dbReference type="SMART" id="SM00091">
    <property type="entry name" value="PAS"/>
    <property type="match status" value="4"/>
</dbReference>
<feature type="domain" description="Histidine kinase" evidence="7">
    <location>
        <begin position="548"/>
        <end position="766"/>
    </location>
</feature>
<dbReference type="InterPro" id="IPR004358">
    <property type="entry name" value="Sig_transdc_His_kin-like_C"/>
</dbReference>
<dbReference type="GO" id="GO:0000155">
    <property type="term" value="F:phosphorelay sensor kinase activity"/>
    <property type="evidence" value="ECO:0007669"/>
    <property type="project" value="InterPro"/>
</dbReference>
<feature type="domain" description="PAS" evidence="9">
    <location>
        <begin position="416"/>
        <end position="484"/>
    </location>
</feature>
<dbReference type="Pfam" id="PF02518">
    <property type="entry name" value="HATPase_c"/>
    <property type="match status" value="1"/>
</dbReference>
<dbReference type="PROSITE" id="PS50110">
    <property type="entry name" value="RESPONSE_REGULATORY"/>
    <property type="match status" value="1"/>
</dbReference>
<dbReference type="EMBL" id="CP001804">
    <property type="protein sequence ID" value="ACY19059.1"/>
    <property type="molecule type" value="Genomic_DNA"/>
</dbReference>
<evidence type="ECO:0000256" key="4">
    <source>
        <dbReference type="ARBA" id="ARBA00022679"/>
    </source>
</evidence>
<dbReference type="SMART" id="SM00388">
    <property type="entry name" value="HisKA"/>
    <property type="match status" value="1"/>
</dbReference>
<dbReference type="InterPro" id="IPR036890">
    <property type="entry name" value="HATPase_C_sf"/>
</dbReference>
<dbReference type="InterPro" id="IPR003594">
    <property type="entry name" value="HATPase_dom"/>
</dbReference>
<evidence type="ECO:0000259" key="8">
    <source>
        <dbReference type="PROSITE" id="PS50110"/>
    </source>
</evidence>
<keyword evidence="5 11" id="KW-0418">Kinase</keyword>
<evidence type="ECO:0000313" key="11">
    <source>
        <dbReference type="EMBL" id="ACY19059.1"/>
    </source>
</evidence>
<dbReference type="InterPro" id="IPR001789">
    <property type="entry name" value="Sig_transdc_resp-reg_receiver"/>
</dbReference>
<dbReference type="CDD" id="cd00075">
    <property type="entry name" value="HATPase"/>
    <property type="match status" value="1"/>
</dbReference>
<dbReference type="AlphaFoldDB" id="D0LRR7"/>
<dbReference type="InterPro" id="IPR000014">
    <property type="entry name" value="PAS"/>
</dbReference>
<dbReference type="Pfam" id="PF08448">
    <property type="entry name" value="PAS_4"/>
    <property type="match status" value="1"/>
</dbReference>
<dbReference type="eggNOG" id="COG2202">
    <property type="taxonomic scope" value="Bacteria"/>
</dbReference>
<feature type="domain" description="PAS" evidence="9">
    <location>
        <begin position="290"/>
        <end position="360"/>
    </location>
</feature>
<dbReference type="FunFam" id="3.30.565.10:FF:000006">
    <property type="entry name" value="Sensor histidine kinase WalK"/>
    <property type="match status" value="1"/>
</dbReference>
<feature type="domain" description="PAS" evidence="9">
    <location>
        <begin position="165"/>
        <end position="216"/>
    </location>
</feature>
<dbReference type="SUPFAM" id="SSF52172">
    <property type="entry name" value="CheY-like"/>
    <property type="match status" value="1"/>
</dbReference>
<dbReference type="KEGG" id="hoh:Hoch_6593"/>
<dbReference type="CDD" id="cd17580">
    <property type="entry name" value="REC_2_DhkD-like"/>
    <property type="match status" value="1"/>
</dbReference>
<evidence type="ECO:0000313" key="12">
    <source>
        <dbReference type="Proteomes" id="UP000001880"/>
    </source>
</evidence>